<accession>A0A060HNY2</accession>
<feature type="region of interest" description="Disordered" evidence="1">
    <location>
        <begin position="1"/>
        <end position="29"/>
    </location>
</feature>
<evidence type="ECO:0000313" key="2">
    <source>
        <dbReference type="EMBL" id="AIC15276.1"/>
    </source>
</evidence>
<name>A0A060HNY2_9ARCH</name>
<dbReference type="KEGG" id="nvn:NVIE_010500"/>
<protein>
    <submittedName>
        <fullName evidence="2">Uncharacterized protein</fullName>
    </submittedName>
</protein>
<dbReference type="Proteomes" id="UP000027093">
    <property type="component" value="Chromosome"/>
</dbReference>
<evidence type="ECO:0000313" key="3">
    <source>
        <dbReference type="Proteomes" id="UP000027093"/>
    </source>
</evidence>
<organism evidence="2 3">
    <name type="scientific">Nitrososphaera viennensis EN76</name>
    <dbReference type="NCBI Taxonomy" id="926571"/>
    <lineage>
        <taxon>Archaea</taxon>
        <taxon>Nitrososphaerota</taxon>
        <taxon>Nitrososphaeria</taxon>
        <taxon>Nitrososphaerales</taxon>
        <taxon>Nitrososphaeraceae</taxon>
        <taxon>Nitrososphaera</taxon>
    </lineage>
</organism>
<proteinExistence type="predicted"/>
<reference evidence="2 3" key="1">
    <citation type="journal article" date="2014" name="Int. J. Syst. Evol. Microbiol.">
        <title>Nitrososphaera viennensis gen. nov., sp. nov., an aerobic and mesophilic, ammonia-oxidizing archaeon from soil and a member of the archaeal phylum Thaumarchaeota.</title>
        <authorList>
            <person name="Stieglmeier M."/>
            <person name="Klingl A."/>
            <person name="Alves R.J."/>
            <person name="Rittmann S.K."/>
            <person name="Melcher M."/>
            <person name="Leisch N."/>
            <person name="Schleper C."/>
        </authorList>
    </citation>
    <scope>NUCLEOTIDE SEQUENCE [LARGE SCALE GENOMIC DNA]</scope>
    <source>
        <strain evidence="2">EN76</strain>
    </source>
</reference>
<gene>
    <name evidence="2" type="ORF">NVIE_010500</name>
</gene>
<keyword evidence="3" id="KW-1185">Reference proteome</keyword>
<dbReference type="AlphaFoldDB" id="A0A060HNY2"/>
<sequence>MGRRTQQALPAMTVVHRKQKHATKTIEEM</sequence>
<evidence type="ECO:0000256" key="1">
    <source>
        <dbReference type="SAM" id="MobiDB-lite"/>
    </source>
</evidence>
<dbReference type="HOGENOM" id="CLU_3408366_0_0_2"/>
<dbReference type="EMBL" id="CP007536">
    <property type="protein sequence ID" value="AIC15276.1"/>
    <property type="molecule type" value="Genomic_DNA"/>
</dbReference>